<evidence type="ECO:0000313" key="3">
    <source>
        <dbReference type="Proteomes" id="UP000008068"/>
    </source>
</evidence>
<dbReference type="STRING" id="135651.G0M8U1"/>
<keyword evidence="1" id="KW-0472">Membrane</keyword>
<dbReference type="Pfam" id="PF10318">
    <property type="entry name" value="7TM_GPCR_Srh"/>
    <property type="match status" value="1"/>
</dbReference>
<keyword evidence="1" id="KW-1133">Transmembrane helix</keyword>
<reference evidence="3" key="1">
    <citation type="submission" date="2011-07" db="EMBL/GenBank/DDBJ databases">
        <authorList>
            <consortium name="Caenorhabditis brenneri Sequencing and Analysis Consortium"/>
            <person name="Wilson R.K."/>
        </authorList>
    </citation>
    <scope>NUCLEOTIDE SEQUENCE [LARGE SCALE GENOMIC DNA]</scope>
    <source>
        <strain evidence="3">PB2801</strain>
    </source>
</reference>
<gene>
    <name evidence="2" type="ORF">CAEBREN_22177</name>
</gene>
<dbReference type="eggNOG" id="ENOG502SY7B">
    <property type="taxonomic scope" value="Eukaryota"/>
</dbReference>
<keyword evidence="1" id="KW-0812">Transmembrane</keyword>
<proteinExistence type="predicted"/>
<feature type="transmembrane region" description="Helical" evidence="1">
    <location>
        <begin position="146"/>
        <end position="172"/>
    </location>
</feature>
<dbReference type="Proteomes" id="UP000008068">
    <property type="component" value="Unassembled WGS sequence"/>
</dbReference>
<feature type="transmembrane region" description="Helical" evidence="1">
    <location>
        <begin position="12"/>
        <end position="36"/>
    </location>
</feature>
<sequence length="290" mass="33481">MNTVKLTMLNLHVWCMLLDWGLTVFAVPFLLFPAMAGIPLGIWTSVFGISAFVQCYFIVTWIYTAGIGIALIFENRYYHISGRNGVWRQYRVPFIVLNYFLNITFLIPAMSKIPKQTGALKLVFEQLPSLSAEIKTYPIYVLSNEYFWVLFPFYFMAVLVIGESFVFCGLIYRNLNSNYGITRSRNTTTLQKKFLRAMYSQVAVLVFSFVFPALYVTFAIIFNYYNQSGNNIVFIILALHGISSTVVMLWAHKPYRTVCCKLAEKLQLRVKLRNIPQERRLPRIVISVVS</sequence>
<protein>
    <recommendedName>
        <fullName evidence="4">Serpentine Receptor, class H</fullName>
    </recommendedName>
</protein>
<dbReference type="PANTHER" id="PTHR22941">
    <property type="entry name" value="SERPENTINE RECEPTOR"/>
    <property type="match status" value="1"/>
</dbReference>
<dbReference type="PANTHER" id="PTHR22941:SF303">
    <property type="entry name" value="SERPENTINE RECEPTOR, CLASS H"/>
    <property type="match status" value="1"/>
</dbReference>
<dbReference type="HOGENOM" id="CLU_042960_1_1_1"/>
<evidence type="ECO:0000313" key="2">
    <source>
        <dbReference type="EMBL" id="EGT31131.1"/>
    </source>
</evidence>
<name>G0M8U1_CAEBE</name>
<accession>G0M8U1</accession>
<feature type="transmembrane region" description="Helical" evidence="1">
    <location>
        <begin position="42"/>
        <end position="73"/>
    </location>
</feature>
<evidence type="ECO:0000256" key="1">
    <source>
        <dbReference type="SAM" id="Phobius"/>
    </source>
</evidence>
<dbReference type="InterPro" id="IPR019422">
    <property type="entry name" value="7TM_GPCR_serpentine_rcpt_Srh"/>
</dbReference>
<dbReference type="EMBL" id="GL379787">
    <property type="protein sequence ID" value="EGT31131.1"/>
    <property type="molecule type" value="Genomic_DNA"/>
</dbReference>
<dbReference type="InParanoid" id="G0M8U1"/>
<feature type="transmembrane region" description="Helical" evidence="1">
    <location>
        <begin position="94"/>
        <end position="111"/>
    </location>
</feature>
<organism evidence="3">
    <name type="scientific">Caenorhabditis brenneri</name>
    <name type="common">Nematode worm</name>
    <dbReference type="NCBI Taxonomy" id="135651"/>
    <lineage>
        <taxon>Eukaryota</taxon>
        <taxon>Metazoa</taxon>
        <taxon>Ecdysozoa</taxon>
        <taxon>Nematoda</taxon>
        <taxon>Chromadorea</taxon>
        <taxon>Rhabditida</taxon>
        <taxon>Rhabditina</taxon>
        <taxon>Rhabditomorpha</taxon>
        <taxon>Rhabditoidea</taxon>
        <taxon>Rhabditidae</taxon>
        <taxon>Peloderinae</taxon>
        <taxon>Caenorhabditis</taxon>
    </lineage>
</organism>
<evidence type="ECO:0008006" key="4">
    <source>
        <dbReference type="Google" id="ProtNLM"/>
    </source>
</evidence>
<feature type="transmembrane region" description="Helical" evidence="1">
    <location>
        <begin position="231"/>
        <end position="251"/>
    </location>
</feature>
<feature type="transmembrane region" description="Helical" evidence="1">
    <location>
        <begin position="202"/>
        <end position="225"/>
    </location>
</feature>
<keyword evidence="3" id="KW-1185">Reference proteome</keyword>
<dbReference type="InterPro" id="IPR053220">
    <property type="entry name" value="Nematode_rcpt-like_serp_H"/>
</dbReference>
<dbReference type="AlphaFoldDB" id="G0M8U1"/>